<gene>
    <name evidence="1" type="ORF">GCM10008942_17990</name>
</gene>
<evidence type="ECO:0000313" key="2">
    <source>
        <dbReference type="Proteomes" id="UP001499951"/>
    </source>
</evidence>
<accession>A0ABP3PKX4</accession>
<organism evidence="1 2">
    <name type="scientific">Rhizomicrobium electricum</name>
    <dbReference type="NCBI Taxonomy" id="480070"/>
    <lineage>
        <taxon>Bacteria</taxon>
        <taxon>Pseudomonadati</taxon>
        <taxon>Pseudomonadota</taxon>
        <taxon>Alphaproteobacteria</taxon>
        <taxon>Micropepsales</taxon>
        <taxon>Micropepsaceae</taxon>
        <taxon>Rhizomicrobium</taxon>
    </lineage>
</organism>
<proteinExistence type="predicted"/>
<comment type="caution">
    <text evidence="1">The sequence shown here is derived from an EMBL/GenBank/DDBJ whole genome shotgun (WGS) entry which is preliminary data.</text>
</comment>
<keyword evidence="2" id="KW-1185">Reference proteome</keyword>
<name>A0ABP3PKX4_9PROT</name>
<dbReference type="EMBL" id="BAAADD010000004">
    <property type="protein sequence ID" value="GAA0569667.1"/>
    <property type="molecule type" value="Genomic_DNA"/>
</dbReference>
<protein>
    <submittedName>
        <fullName evidence="1">Uncharacterized protein</fullName>
    </submittedName>
</protein>
<reference evidence="2" key="1">
    <citation type="journal article" date="2019" name="Int. J. Syst. Evol. Microbiol.">
        <title>The Global Catalogue of Microorganisms (GCM) 10K type strain sequencing project: providing services to taxonomists for standard genome sequencing and annotation.</title>
        <authorList>
            <consortium name="The Broad Institute Genomics Platform"/>
            <consortium name="The Broad Institute Genome Sequencing Center for Infectious Disease"/>
            <person name="Wu L."/>
            <person name="Ma J."/>
        </authorList>
    </citation>
    <scope>NUCLEOTIDE SEQUENCE [LARGE SCALE GENOMIC DNA]</scope>
    <source>
        <strain evidence="2">JCM 15089</strain>
    </source>
</reference>
<sequence>MHGTPTRFGMRISHDGCDPLLAGLVIDAAGHPMVPSRRTASGRARYYVSVVSSPDGSERARIPAARLDRRVVGLLKRVGLLGEDWRQGDLEAVLHRVVVSPDAVELQIGIRACLAVWRQSYPDFGRVTIARVQGAMMGRLTVDEELAEVGSKLSLTTPRHSRNRCAVGRHARLMDMGEVNPTTAY</sequence>
<evidence type="ECO:0000313" key="1">
    <source>
        <dbReference type="EMBL" id="GAA0569667.1"/>
    </source>
</evidence>
<dbReference type="Proteomes" id="UP001499951">
    <property type="component" value="Unassembled WGS sequence"/>
</dbReference>